<accession>A0A2R6PMS8</accession>
<protein>
    <submittedName>
        <fullName evidence="1">Uncharacterized protein</fullName>
    </submittedName>
</protein>
<proteinExistence type="predicted"/>
<dbReference type="AlphaFoldDB" id="A0A2R6PMS8"/>
<name>A0A2R6PMS8_9APHY</name>
<reference evidence="1 2" key="1">
    <citation type="submission" date="2018-02" db="EMBL/GenBank/DDBJ databases">
        <title>Genome sequence of the basidiomycete white-rot fungus Phlebia centrifuga.</title>
        <authorList>
            <person name="Granchi Z."/>
            <person name="Peng M."/>
            <person name="de Vries R.P."/>
            <person name="Hilden K."/>
            <person name="Makela M.R."/>
            <person name="Grigoriev I."/>
            <person name="Riley R."/>
        </authorList>
    </citation>
    <scope>NUCLEOTIDE SEQUENCE [LARGE SCALE GENOMIC DNA]</scope>
    <source>
        <strain evidence="1 2">FBCC195</strain>
    </source>
</reference>
<organism evidence="1 2">
    <name type="scientific">Hermanssonia centrifuga</name>
    <dbReference type="NCBI Taxonomy" id="98765"/>
    <lineage>
        <taxon>Eukaryota</taxon>
        <taxon>Fungi</taxon>
        <taxon>Dikarya</taxon>
        <taxon>Basidiomycota</taxon>
        <taxon>Agaricomycotina</taxon>
        <taxon>Agaricomycetes</taxon>
        <taxon>Polyporales</taxon>
        <taxon>Meruliaceae</taxon>
        <taxon>Hermanssonia</taxon>
    </lineage>
</organism>
<gene>
    <name evidence="1" type="ORF">PHLCEN_2v4620</name>
</gene>
<dbReference type="OrthoDB" id="2800009at2759"/>
<evidence type="ECO:0000313" key="1">
    <source>
        <dbReference type="EMBL" id="PSR93725.1"/>
    </source>
</evidence>
<evidence type="ECO:0000313" key="2">
    <source>
        <dbReference type="Proteomes" id="UP000186601"/>
    </source>
</evidence>
<dbReference type="EMBL" id="MLYV02000468">
    <property type="protein sequence ID" value="PSR93725.1"/>
    <property type="molecule type" value="Genomic_DNA"/>
</dbReference>
<sequence>MESLDATLVINPDNCMVSIISLPSPGILVNDSQGIIETLLSSQTTLHTNHARIRELVFLEDEDRRYPRSFASLSRELNERHGLDPVLPSIVAMTATCVSTTGFQGAASWIEVHCRSLLRLHMDIGQDVSFDVVIPFLRVLTGKLLHLPSFKLEVEVAHLSRGKKLDVALAIKNLISSMHGLTRLFLPFEAIQPAWEESFNVMSTLPELGELALLSRLPVRPRHTSIESTHSTPSDGFKPLHTLKVFSPFSTCARIVRATSKSILRLELECEEIRDAAEMSCALRAITDFCVAAHPPRLNTLIRPCVLSQSALSAMFLPAGIPNRVLISTLTEVAINIIHGSMECTSWVDFRPLFSARGMKKFMIRYPYSLSYTRDDLLDILGSWPRVQSLCLNPRPSEGLSSAPLPPLDVLTAIACSAPCLEEFCAMLDGRIFSQNAVPPRTWAPNVRLLDLGFSVGSLMMADLVEGKKYIDTLFPGVQLHVEDCSEWTEQIGATHGVFL</sequence>
<dbReference type="Proteomes" id="UP000186601">
    <property type="component" value="Unassembled WGS sequence"/>
</dbReference>
<comment type="caution">
    <text evidence="1">The sequence shown here is derived from an EMBL/GenBank/DDBJ whole genome shotgun (WGS) entry which is preliminary data.</text>
</comment>
<keyword evidence="2" id="KW-1185">Reference proteome</keyword>